<organism evidence="11 12">
    <name type="scientific">Paralvinella palmiformis</name>
    <dbReference type="NCBI Taxonomy" id="53620"/>
    <lineage>
        <taxon>Eukaryota</taxon>
        <taxon>Metazoa</taxon>
        <taxon>Spiralia</taxon>
        <taxon>Lophotrochozoa</taxon>
        <taxon>Annelida</taxon>
        <taxon>Polychaeta</taxon>
        <taxon>Sedentaria</taxon>
        <taxon>Canalipalpata</taxon>
        <taxon>Terebellida</taxon>
        <taxon>Terebelliformia</taxon>
        <taxon>Alvinellidae</taxon>
        <taxon>Paralvinella</taxon>
    </lineage>
</organism>
<protein>
    <recommendedName>
        <fullName evidence="6">Poly [ADP-ribose] polymerase</fullName>
        <shortName evidence="6">PARP</shortName>
        <ecNumber evidence="6">2.4.2.-</ecNumber>
    </recommendedName>
</protein>
<dbReference type="InterPro" id="IPR012317">
    <property type="entry name" value="Poly(ADP-ribose)pol_cat_dom"/>
</dbReference>
<dbReference type="PROSITE" id="PS50918">
    <property type="entry name" value="WWE"/>
    <property type="match status" value="1"/>
</dbReference>
<dbReference type="InterPro" id="IPR034464">
    <property type="entry name" value="PAR10_RRM1_2"/>
</dbReference>
<dbReference type="GO" id="GO:0003723">
    <property type="term" value="F:RNA binding"/>
    <property type="evidence" value="ECO:0007669"/>
    <property type="project" value="InterPro"/>
</dbReference>
<dbReference type="GO" id="GO:0005634">
    <property type="term" value="C:nucleus"/>
    <property type="evidence" value="ECO:0007669"/>
    <property type="project" value="UniProtKB-SubCell"/>
</dbReference>
<dbReference type="InterPro" id="IPR002589">
    <property type="entry name" value="Macro_dom"/>
</dbReference>
<evidence type="ECO:0000259" key="8">
    <source>
        <dbReference type="PROSITE" id="PS50918"/>
    </source>
</evidence>
<dbReference type="Gene3D" id="3.40.220.10">
    <property type="entry name" value="Leucine Aminopeptidase, subunit E, domain 1"/>
    <property type="match status" value="3"/>
</dbReference>
<keyword evidence="5" id="KW-0539">Nucleus</keyword>
<dbReference type="PANTHER" id="PTHR14453:SF67">
    <property type="entry name" value="POLY [ADP-RIBOSE] POLYMERASE"/>
    <property type="match status" value="1"/>
</dbReference>
<evidence type="ECO:0000256" key="2">
    <source>
        <dbReference type="ARBA" id="ARBA00022676"/>
    </source>
</evidence>
<evidence type="ECO:0000259" key="9">
    <source>
        <dbReference type="PROSITE" id="PS51059"/>
    </source>
</evidence>
<dbReference type="PROSITE" id="PS51059">
    <property type="entry name" value="PARP_CATALYTIC"/>
    <property type="match status" value="1"/>
</dbReference>
<feature type="region of interest" description="Disordered" evidence="7">
    <location>
        <begin position="1"/>
        <end position="22"/>
    </location>
</feature>
<keyword evidence="3 6" id="KW-0808">Transferase</keyword>
<dbReference type="GO" id="GO:0005737">
    <property type="term" value="C:cytoplasm"/>
    <property type="evidence" value="ECO:0007669"/>
    <property type="project" value="TreeGrafter"/>
</dbReference>
<evidence type="ECO:0000256" key="3">
    <source>
        <dbReference type="ARBA" id="ARBA00022679"/>
    </source>
</evidence>
<feature type="domain" description="WWE" evidence="8">
    <location>
        <begin position="1853"/>
        <end position="1929"/>
    </location>
</feature>
<dbReference type="InterPro" id="IPR043472">
    <property type="entry name" value="Macro_dom-like"/>
</dbReference>
<dbReference type="FunFam" id="3.90.228.10:FF:000008">
    <property type="entry name" value="Poly [ADP-ribose] polymerase"/>
    <property type="match status" value="1"/>
</dbReference>
<evidence type="ECO:0000256" key="6">
    <source>
        <dbReference type="RuleBase" id="RU362114"/>
    </source>
</evidence>
<proteinExistence type="predicted"/>
<evidence type="ECO:0000256" key="7">
    <source>
        <dbReference type="SAM" id="MobiDB-lite"/>
    </source>
</evidence>
<feature type="domain" description="PARP catalytic" evidence="9">
    <location>
        <begin position="1884"/>
        <end position="2076"/>
    </location>
</feature>
<feature type="domain" description="Macro" evidence="10">
    <location>
        <begin position="1176"/>
        <end position="1361"/>
    </location>
</feature>
<keyword evidence="4 6" id="KW-0520">NAD</keyword>
<dbReference type="GO" id="GO:0010629">
    <property type="term" value="P:negative regulation of gene expression"/>
    <property type="evidence" value="ECO:0007669"/>
    <property type="project" value="TreeGrafter"/>
</dbReference>
<dbReference type="SUPFAM" id="SSF117839">
    <property type="entry name" value="WWE domain"/>
    <property type="match status" value="1"/>
</dbReference>
<dbReference type="InterPro" id="IPR012677">
    <property type="entry name" value="Nucleotide-bd_a/b_plait_sf"/>
</dbReference>
<feature type="domain" description="Macro" evidence="10">
    <location>
        <begin position="1397"/>
        <end position="1578"/>
    </location>
</feature>
<dbReference type="CDD" id="cd02907">
    <property type="entry name" value="Macro_Af1521_BAL-like"/>
    <property type="match status" value="1"/>
</dbReference>
<dbReference type="Pfam" id="PF23085">
    <property type="entry name" value="RRM_PARP14_3"/>
    <property type="match status" value="4"/>
</dbReference>
<dbReference type="CDD" id="cd01439">
    <property type="entry name" value="TCCD_inducible_PARP_like"/>
    <property type="match status" value="1"/>
</dbReference>
<evidence type="ECO:0000256" key="1">
    <source>
        <dbReference type="ARBA" id="ARBA00004123"/>
    </source>
</evidence>
<dbReference type="Pfam" id="PF01661">
    <property type="entry name" value="Macro"/>
    <property type="match status" value="3"/>
</dbReference>
<dbReference type="Gene3D" id="3.90.228.10">
    <property type="match status" value="1"/>
</dbReference>
<evidence type="ECO:0000313" key="11">
    <source>
        <dbReference type="EMBL" id="KAK2167575.1"/>
    </source>
</evidence>
<dbReference type="SUPFAM" id="SSF52949">
    <property type="entry name" value="Macro domain-like"/>
    <property type="match status" value="3"/>
</dbReference>
<keyword evidence="2 6" id="KW-0328">Glycosyltransferase</keyword>
<reference evidence="11" key="1">
    <citation type="journal article" date="2023" name="Mol. Biol. Evol.">
        <title>Third-Generation Sequencing Reveals the Adaptive Role of the Epigenome in Three Deep-Sea Polychaetes.</title>
        <authorList>
            <person name="Perez M."/>
            <person name="Aroh O."/>
            <person name="Sun Y."/>
            <person name="Lan Y."/>
            <person name="Juniper S.K."/>
            <person name="Young C.R."/>
            <person name="Angers B."/>
            <person name="Qian P.Y."/>
        </authorList>
    </citation>
    <scope>NUCLEOTIDE SEQUENCE</scope>
    <source>
        <strain evidence="11">P08H-3</strain>
    </source>
</reference>
<dbReference type="Gene3D" id="3.30.70.330">
    <property type="match status" value="4"/>
</dbReference>
<evidence type="ECO:0000313" key="12">
    <source>
        <dbReference type="Proteomes" id="UP001208570"/>
    </source>
</evidence>
<sequence length="2076" mass="231532">MDTTRGFHTNTSLTSDPHIRPVGPLTHVGRGRGANSVLFESMPGCKIDARRPSEETTVGVCSSINQQPSAEREESRKEVEVSILVHDVSNVSRDLLYLFFENKKKCGGDDIENIDISNDGSTALIKYGSPAVAQRVLAKGPLFKINTSTLIVQKPQIPDPRSIKIEGISQGISADVLMLYFENIKRSGGTDVVDIQYIKGSGKAVVTFENVHVSQRVLQNRQLHLGGVPLTATPLSLKDLLNTASQIQSNVESSTTSSMSCADSLTSDISEAGLTIYLEDKKFRDGAIKRPLIEKHEGRALFQYADSAVAQRMLSNDTIRIPSNKPNADYHSSQLSDKASARKTPCGINTLQIVNIPCISKNYLKLVLQEKCHGEVDCISMSDDSQGAMVKFKQERDVAHLLERGGITIENKTYRLIPLYTMVHEQLEGNLAIKVHGLTPNITTQLLDMYFNNRRKSGGYDVKSIVMSTNHDEAIITFNCTDAVQSVMGMQYKSGLMLKNVTILAEIMTPLAPPPYIMGPAEPRIFVMIEAPAVGKDELERFLSLSRDEPSVGMGISNDSSIIKLLYGYQKQVLLMEFQTIPDYDAMLATCVSTPFKDRMTSLEKVATATMIQVRAWTALDKEDLELYFESDRNGGGEIIGEIELFHQEQCAVIDFGKPEVVQSVLMKKHQICGQDVEVDTFYPSFGTWPPDHDPFRPWHLIPSPFKFSIHDPLIVEFLSAKPEALDRFNEFAEVSGFRVNPVSISDTELHVSYVQDDSGIVPEQKLWEQSSRQQLGQLCDLILVKRFAIIGKFFHMICEEATKLIPKDTSVLLKPLNDASVLVLAGWKDQLGDFVTRLGETVWQVKESFTRQSKSKAEKIPLKSYEVKLIEAWNYAKQFKKEFPKLELCMEREFMSLTGLPDEIATAKLFLYENILHKIKLKQCPFSNRIMKFLQDKSVQSFIMSEYQNNNIRVVFECCNQFITLYGMSDVELQSGEVMLQQSIVSKEIELQAENLPVLQHPKWSALKATLNNDHKGMILIEEDRRKKTIFLTTLCDICDVILEEIQNILTEYTVLEKTYDLEGPVMDLLSRFHEDKIEDIAKNIQCTVSIHPSRHCYVLRGNCNSIQAAILAFDALYVQLVTKDHTIPQSVMAYYLCGSDGKEDIKLLEKVCQAVCVDSSTIGRVTSGNKLSGSEELHSTKINHTIIKVLFGDITKQPIDVMVNAANGNLKHSGGLAAAIVNAGGSEIQNECDRYMQGRSTLLAGEVYVSKPGCLPCKILIHAVSPRWSGGNVGEANELFESVSQCLEETEKAHLKSIAIPVISSGIFGFPVDKATTIICTAIVDFLKQNTSTGIETIHLIDNDRNRGQSLIASLNNCVGQVEIVAGAKPKSIASKLISFLMGGHSSTIKSMTVSRADMFYTPEGISIKIKKGSLVQEQVDVLVNTTRKSFQLNSGGVSSAIFSEAGNIIQQECSMKITGRIRAGEIVSTSGGNLSVKCIFHGYLDQWDGGKHLKRFISNALNKAHQNGYRSIAFPALGTGNLGYDPTTVAKLMVEEVLKFSSIMQTTNLKDVRVVLFSSDVSTTKAFESFWKYKTGSTPTGSSTVRRLCKERGAISKAINKAGGPTIKVECDKILSRYGVLTDIALTNAGTLLCRKIMHVNLQSGENWYTLIIKMLQVAEENQMKSLALPAIGSGTLKANRQSTCQTILKSLATFALEKNPKHLQVVNIVIFDRTMFKEYKTHMGDVFKGKQLGILPKMSDDEESKPLTYRIYALSQAAVDDFATKLDTLCKNKIQKHVLQDKEDQEIIAILQPHDIMAIKNLEKEFKSKIEVHQGSRLNRIVVEGDLKNLTPCISRIVAILHKIQAEHIEQENANLIYQQVRWQFIDMGHFADYPPEINYIIEKAYVKKELTASWKEENGSVVVFFDKMIERRNSDSSTDAQIERIQNPNLYQMYEVRKQQMDKTNQQVQNEKLLYHGTSEQSVQNINNFGFNRSYCGKHGTAIGEGVYFAADATYSASSSYSQPNAMGQKRIYQAKVLIGNSCVGRGGMKEPPYMNGSSGQRFDSVHDNGNSMYVIFHDTQAYPEYLITFR</sequence>
<dbReference type="EMBL" id="JAODUP010000026">
    <property type="protein sequence ID" value="KAK2167575.1"/>
    <property type="molecule type" value="Genomic_DNA"/>
</dbReference>
<gene>
    <name evidence="11" type="ORF">LSH36_26g07038</name>
</gene>
<comment type="subcellular location">
    <subcellularLocation>
        <location evidence="1">Nucleus</location>
    </subcellularLocation>
</comment>
<dbReference type="Pfam" id="PF00644">
    <property type="entry name" value="PARP"/>
    <property type="match status" value="1"/>
</dbReference>
<keyword evidence="12" id="KW-1185">Reference proteome</keyword>
<dbReference type="GO" id="GO:0003714">
    <property type="term" value="F:transcription corepressor activity"/>
    <property type="evidence" value="ECO:0007669"/>
    <property type="project" value="TreeGrafter"/>
</dbReference>
<dbReference type="SUPFAM" id="SSF56399">
    <property type="entry name" value="ADP-ribosylation"/>
    <property type="match status" value="1"/>
</dbReference>
<feature type="compositionally biased region" description="Polar residues" evidence="7">
    <location>
        <begin position="1"/>
        <end position="15"/>
    </location>
</feature>
<dbReference type="EC" id="2.4.2.-" evidence="6"/>
<dbReference type="InterPro" id="IPR052056">
    <property type="entry name" value="Mono-ARTD/PARP"/>
</dbReference>
<dbReference type="InterPro" id="IPR037197">
    <property type="entry name" value="WWE_dom_sf"/>
</dbReference>
<evidence type="ECO:0000256" key="5">
    <source>
        <dbReference type="ARBA" id="ARBA00023242"/>
    </source>
</evidence>
<dbReference type="SMART" id="SM00506">
    <property type="entry name" value="A1pp"/>
    <property type="match status" value="3"/>
</dbReference>
<name>A0AAD9NEZ6_9ANNE</name>
<dbReference type="GO" id="GO:0003950">
    <property type="term" value="F:NAD+ poly-ADP-ribosyltransferase activity"/>
    <property type="evidence" value="ECO:0007669"/>
    <property type="project" value="UniProtKB-UniRule"/>
</dbReference>
<dbReference type="PROSITE" id="PS51154">
    <property type="entry name" value="MACRO"/>
    <property type="match status" value="2"/>
</dbReference>
<dbReference type="InterPro" id="IPR000504">
    <property type="entry name" value="RRM_dom"/>
</dbReference>
<evidence type="ECO:0000256" key="4">
    <source>
        <dbReference type="ARBA" id="ARBA00023027"/>
    </source>
</evidence>
<dbReference type="CDD" id="cd12547">
    <property type="entry name" value="RRM1_2_PAR10"/>
    <property type="match status" value="1"/>
</dbReference>
<dbReference type="Proteomes" id="UP001208570">
    <property type="component" value="Unassembled WGS sequence"/>
</dbReference>
<comment type="caution">
    <text evidence="11">The sequence shown here is derived from an EMBL/GenBank/DDBJ whole genome shotgun (WGS) entry which is preliminary data.</text>
</comment>
<dbReference type="SMART" id="SM00360">
    <property type="entry name" value="RRM"/>
    <property type="match status" value="3"/>
</dbReference>
<dbReference type="InterPro" id="IPR004170">
    <property type="entry name" value="WWE_dom"/>
</dbReference>
<evidence type="ECO:0000259" key="10">
    <source>
        <dbReference type="PROSITE" id="PS51154"/>
    </source>
</evidence>
<accession>A0AAD9NEZ6</accession>
<dbReference type="PANTHER" id="PTHR14453">
    <property type="entry name" value="PARP/ZINC FINGER CCCH TYPE DOMAIN CONTAINING PROTEIN"/>
    <property type="match status" value="1"/>
</dbReference>